<evidence type="ECO:0000313" key="4">
    <source>
        <dbReference type="Proteomes" id="UP000182985"/>
    </source>
</evidence>
<feature type="domain" description="Putative Flp pilus-assembly TadG-like N-terminal" evidence="2">
    <location>
        <begin position="14"/>
        <end position="60"/>
    </location>
</feature>
<dbReference type="EMBL" id="MOEC01000046">
    <property type="protein sequence ID" value="OIS90597.1"/>
    <property type="molecule type" value="Genomic_DNA"/>
</dbReference>
<dbReference type="RefSeq" id="WP_071634172.1">
    <property type="nucleotide sequence ID" value="NZ_MOEC01000046.1"/>
</dbReference>
<dbReference type="Pfam" id="PF09977">
    <property type="entry name" value="Tad_C"/>
    <property type="match status" value="1"/>
</dbReference>
<comment type="caution">
    <text evidence="3">The sequence shown here is derived from an EMBL/GenBank/DDBJ whole genome shotgun (WGS) entry which is preliminary data.</text>
</comment>
<evidence type="ECO:0000313" key="3">
    <source>
        <dbReference type="EMBL" id="OIS90597.1"/>
    </source>
</evidence>
<dbReference type="AlphaFoldDB" id="A0A1J6HBV8"/>
<dbReference type="InterPro" id="IPR018705">
    <property type="entry name" value="DUF2134_membrane"/>
</dbReference>
<dbReference type="Pfam" id="PF13400">
    <property type="entry name" value="Tad"/>
    <property type="match status" value="1"/>
</dbReference>
<protein>
    <submittedName>
        <fullName evidence="3">Uncharacterized protein</fullName>
    </submittedName>
</protein>
<name>A0A1J6HBV8_9HYPH</name>
<reference evidence="3 4" key="1">
    <citation type="submission" date="2016-10" db="EMBL/GenBank/DDBJ databases">
        <title>The Draft Genome Sequence of the Potato Rhizosphere Bacteria Ochrobactrum sp. IPA7.2.</title>
        <authorList>
            <person name="Gogoleva N.E."/>
            <person name="Khlopko Y.A."/>
            <person name="Burygin G.L."/>
            <person name="Plotnikov A.O."/>
        </authorList>
    </citation>
    <scope>NUCLEOTIDE SEQUENCE [LARGE SCALE GENOMIC DNA]</scope>
    <source>
        <strain evidence="3 4">IPA7.2</strain>
    </source>
</reference>
<evidence type="ECO:0000259" key="1">
    <source>
        <dbReference type="Pfam" id="PF09977"/>
    </source>
</evidence>
<proteinExistence type="predicted"/>
<dbReference type="OrthoDB" id="7630116at2"/>
<dbReference type="Proteomes" id="UP000182985">
    <property type="component" value="Unassembled WGS sequence"/>
</dbReference>
<organism evidence="3 4">
    <name type="scientific">Brucella cytisi</name>
    <dbReference type="NCBI Taxonomy" id="407152"/>
    <lineage>
        <taxon>Bacteria</taxon>
        <taxon>Pseudomonadati</taxon>
        <taxon>Pseudomonadota</taxon>
        <taxon>Alphaproteobacteria</taxon>
        <taxon>Hyphomicrobiales</taxon>
        <taxon>Brucellaceae</taxon>
        <taxon>Brucella/Ochrobactrum group</taxon>
        <taxon>Brucella</taxon>
    </lineage>
</organism>
<gene>
    <name evidence="3" type="ORF">BLA27_25985</name>
</gene>
<feature type="domain" description="DUF2134" evidence="1">
    <location>
        <begin position="63"/>
        <end position="159"/>
    </location>
</feature>
<dbReference type="InterPro" id="IPR028087">
    <property type="entry name" value="Tad_N"/>
</dbReference>
<sequence>MRGLVSRFLRARGGNLATMAALVSPIFLAVAAFSVDTSSLFLERRQLQSMADFAAVAGAASLSQANDAVLRQLRANGLDPVLMAGAYDSSVVNGKTDNKTRVWVEKGNYFPDKSRAVEKRFVAGGTSPDAVRVRLARPGNLYFGQAFINRPALGATGMAATKAEAAFSIGSRLLSLNTDQSVLNGLLGGLLGTTLNLKLVDYNALAATDINLLGFLDKLAPKVGLTAGTYNQLLNTDVSVGMLANVLAEVVTNNPTAKAALGILGKDAVALATKLPVGKLLGLGSLANASIGSGAGYNITANVLQLVSAVIMIGGKHQVDITSGLSIPGLLGVTLKVYVGETPQGTPFFSVGAAGSFVRTAQIRLQLDIRVGGQSGNPLIGVELFNLHLPLSIDIASAEGELKSLSCPSGPTSANVTIAAKPGIVGIYLGEVSSFNDLYRKPSVSKTSIAKVQPYLLGIPFGNLLSLDAKAEVKLGEKTTSLSFNYSDIQNKKIKTAYSSDLVSSLSSSLLKNIDIDLNLLGIIKLPLGDVVGLLGVLLTPVAPIIDNLVFGILDLLGVKLGEADVQVTGVLCQRATLTQ</sequence>
<keyword evidence="4" id="KW-1185">Reference proteome</keyword>
<accession>A0A1J6HBV8</accession>
<evidence type="ECO:0000259" key="2">
    <source>
        <dbReference type="Pfam" id="PF13400"/>
    </source>
</evidence>